<dbReference type="InterPro" id="IPR017853">
    <property type="entry name" value="GH"/>
</dbReference>
<dbReference type="Pfam" id="PF00728">
    <property type="entry name" value="Glyco_hydro_20"/>
    <property type="match status" value="1"/>
</dbReference>
<gene>
    <name evidence="8" type="ORF">XJ44_06920</name>
</gene>
<evidence type="ECO:0000256" key="4">
    <source>
        <dbReference type="ARBA" id="ARBA00022801"/>
    </source>
</evidence>
<dbReference type="CDD" id="cd06565">
    <property type="entry name" value="GH20_GcnA-like"/>
    <property type="match status" value="1"/>
</dbReference>
<comment type="catalytic activity">
    <reaction evidence="1">
        <text>Hydrolysis of terminal non-reducing N-acetyl-D-hexosamine residues in N-acetyl-beta-D-hexosaminides.</text>
        <dbReference type="EC" id="3.2.1.52"/>
    </reaction>
</comment>
<dbReference type="EC" id="3.2.1.52" evidence="3"/>
<reference evidence="8 9" key="1">
    <citation type="submission" date="2015-06" db="EMBL/GenBank/DDBJ databases">
        <title>Genome sequencing of Thermotogales isolates from hydrothermal vents.</title>
        <authorList>
            <person name="Haverkamp T.H."/>
            <person name="Kublanov I.V."/>
            <person name="Nesbo C.L."/>
        </authorList>
    </citation>
    <scope>NUCLEOTIDE SEQUENCE [LARGE SCALE GENOMIC DNA]</scope>
    <source>
        <strain evidence="9">ik275mar</strain>
    </source>
</reference>
<proteinExistence type="inferred from homology"/>
<dbReference type="PANTHER" id="PTHR22600:SF57">
    <property type="entry name" value="BETA-N-ACETYLHEXOSAMINIDASE"/>
    <property type="match status" value="1"/>
</dbReference>
<evidence type="ECO:0000313" key="8">
    <source>
        <dbReference type="EMBL" id="ONN26606.1"/>
    </source>
</evidence>
<dbReference type="RefSeq" id="WP_075666266.1">
    <property type="nucleotide sequence ID" value="NZ_LBFC01000022.1"/>
</dbReference>
<feature type="domain" description="Beta-hexosaminidase bacterial type N-terminal" evidence="7">
    <location>
        <begin position="3"/>
        <end position="122"/>
    </location>
</feature>
<dbReference type="Gene3D" id="3.20.20.80">
    <property type="entry name" value="Glycosidases"/>
    <property type="match status" value="1"/>
</dbReference>
<evidence type="ECO:0000313" key="9">
    <source>
        <dbReference type="Proteomes" id="UP000242616"/>
    </source>
</evidence>
<evidence type="ECO:0000256" key="3">
    <source>
        <dbReference type="ARBA" id="ARBA00012663"/>
    </source>
</evidence>
<evidence type="ECO:0000259" key="6">
    <source>
        <dbReference type="Pfam" id="PF00728"/>
    </source>
</evidence>
<dbReference type="GO" id="GO:0016787">
    <property type="term" value="F:hydrolase activity"/>
    <property type="evidence" value="ECO:0007669"/>
    <property type="project" value="UniProtKB-KW"/>
</dbReference>
<evidence type="ECO:0000259" key="7">
    <source>
        <dbReference type="Pfam" id="PF02838"/>
    </source>
</evidence>
<dbReference type="Pfam" id="PF02838">
    <property type="entry name" value="Glyco_hydro_20b"/>
    <property type="match status" value="1"/>
</dbReference>
<dbReference type="InterPro" id="IPR025705">
    <property type="entry name" value="Beta_hexosaminidase_sua/sub"/>
</dbReference>
<dbReference type="Gene3D" id="3.30.379.10">
    <property type="entry name" value="Chitobiase/beta-hexosaminidase domain 2-like"/>
    <property type="match status" value="1"/>
</dbReference>
<dbReference type="InterPro" id="IPR015883">
    <property type="entry name" value="Glyco_hydro_20_cat"/>
</dbReference>
<dbReference type="Proteomes" id="UP000242616">
    <property type="component" value="Unassembled WGS sequence"/>
</dbReference>
<dbReference type="EMBL" id="LBFC01000022">
    <property type="protein sequence ID" value="ONN26606.1"/>
    <property type="molecule type" value="Genomic_DNA"/>
</dbReference>
<feature type="domain" description="Glycoside hydrolase family 20 catalytic" evidence="6">
    <location>
        <begin position="128"/>
        <end position="347"/>
    </location>
</feature>
<accession>A0ABX3IHF7</accession>
<dbReference type="PRINTS" id="PR00738">
    <property type="entry name" value="GLHYDRLASE20"/>
</dbReference>
<dbReference type="InterPro" id="IPR015882">
    <property type="entry name" value="HEX_bac_N"/>
</dbReference>
<comment type="similarity">
    <text evidence="2">Belongs to the glycosyl hydrolase 20 family.</text>
</comment>
<evidence type="ECO:0000256" key="1">
    <source>
        <dbReference type="ARBA" id="ARBA00001231"/>
    </source>
</evidence>
<dbReference type="SUPFAM" id="SSF55545">
    <property type="entry name" value="beta-N-acetylhexosaminidase-like domain"/>
    <property type="match status" value="1"/>
</dbReference>
<keyword evidence="9" id="KW-1185">Reference proteome</keyword>
<name>A0ABX3IHF7_9BACT</name>
<organism evidence="8 9">
    <name type="scientific">Thermosipho affectus</name>
    <dbReference type="NCBI Taxonomy" id="660294"/>
    <lineage>
        <taxon>Bacteria</taxon>
        <taxon>Thermotogati</taxon>
        <taxon>Thermotogota</taxon>
        <taxon>Thermotogae</taxon>
        <taxon>Thermotogales</taxon>
        <taxon>Fervidobacteriaceae</taxon>
        <taxon>Thermosipho</taxon>
    </lineage>
</organism>
<dbReference type="InterPro" id="IPR029018">
    <property type="entry name" value="Hex-like_dom2"/>
</dbReference>
<keyword evidence="5" id="KW-0326">Glycosidase</keyword>
<evidence type="ECO:0000256" key="5">
    <source>
        <dbReference type="ARBA" id="ARBA00023295"/>
    </source>
</evidence>
<comment type="caution">
    <text evidence="8">The sequence shown here is derived from an EMBL/GenBank/DDBJ whole genome shotgun (WGS) entry which is preliminary data.</text>
</comment>
<keyword evidence="4 8" id="KW-0378">Hydrolase</keyword>
<dbReference type="SUPFAM" id="SSF51445">
    <property type="entry name" value="(Trans)glycosidases"/>
    <property type="match status" value="1"/>
</dbReference>
<evidence type="ECO:0000256" key="2">
    <source>
        <dbReference type="ARBA" id="ARBA00006285"/>
    </source>
</evidence>
<sequence length="600" mass="70848">MLLVPNPKELKIKNGYYEIKSGGYIFIPTKSLFASANMVKELLNENGITINITLYMGKKVFIYSKIDRNKIKKRDGYILEINEDGIFIVANNNAGIHNGFMTFMQIVKNFENKIPFLEIKDWPDIENRAFMLDISRDKVPKMDFFFELIDLLAQLKYNQLQLYIEHTFAYQNHERVWKGYSPLTADEIIILDKYCKERFIELIPNQASFGHMEKWLIHNEYSYMAETFEFDTPWGEHYSKPFTLSPAVKDTILFLDSLYSELLPHFSSKYFNINGDETFDLCQGKSKVLCEKYGKGKVYLDFILKIHKLVKKHGKRMMMWADILKYHPELFEELPKDVIYLIWGYEKTHEFDRECELFKRFDFYVCPGTSSWNSFLGRVENAILNIKNAVENGLKYKAKGIMLTDWGDNGHWQHIPISYPGIFYASALSWGFNENKDLDVFDFLKLYFGKETAILLVDMGNAYKLTGVDFPNSTIFALVYIYPEKLRYEFLKDLDLEKLLNTKKFLEEKYEFTKHVHDELIKKELRNSIKFSILSLEIIIALKKLAMRTIRELPKVTKQEFKIRLEKLISEFKEIWLSRNRIGGLKSSVQKLEKIKKFFE</sequence>
<dbReference type="PANTHER" id="PTHR22600">
    <property type="entry name" value="BETA-HEXOSAMINIDASE"/>
    <property type="match status" value="1"/>
</dbReference>
<protein>
    <recommendedName>
        <fullName evidence="3">beta-N-acetylhexosaminidase</fullName>
        <ecNumber evidence="3">3.2.1.52</ecNumber>
    </recommendedName>
</protein>